<organism evidence="1 2">
    <name type="scientific">Neocallimastix californiae</name>
    <dbReference type="NCBI Taxonomy" id="1754190"/>
    <lineage>
        <taxon>Eukaryota</taxon>
        <taxon>Fungi</taxon>
        <taxon>Fungi incertae sedis</taxon>
        <taxon>Chytridiomycota</taxon>
        <taxon>Chytridiomycota incertae sedis</taxon>
        <taxon>Neocallimastigomycetes</taxon>
        <taxon>Neocallimastigales</taxon>
        <taxon>Neocallimastigaceae</taxon>
        <taxon>Neocallimastix</taxon>
    </lineage>
</organism>
<dbReference type="AlphaFoldDB" id="A0A1Y2BMU1"/>
<protein>
    <submittedName>
        <fullName evidence="1">Uncharacterized protein</fullName>
    </submittedName>
</protein>
<sequence length="253" mass="28323">METLKHLQPVNWASISNDTEIYSPCTPKSPEESYFQYNKCTKLPLLLNGSIDFTNYSCTLNCDKSHFDMDIEDSMNLNSQLRVQSNNSNASSTTGENYAIELDIKMMYNPLPKNEEKACSEKPVLSPNQQQSLGLTSLECNSNSMCSLASPSTSTKYSVTPIINHCELQFPIHSGKSTIHQIEGLILLLEFLVRFIDSLDVNIFNSVFNISKYYLGHMNINIRQSASSLIKTLAAEWPIRGPLCSTKNTTEGI</sequence>
<evidence type="ECO:0000313" key="1">
    <source>
        <dbReference type="EMBL" id="ORY36079.1"/>
    </source>
</evidence>
<keyword evidence="2" id="KW-1185">Reference proteome</keyword>
<accession>A0A1Y2BMU1</accession>
<reference evidence="1 2" key="1">
    <citation type="submission" date="2016-08" db="EMBL/GenBank/DDBJ databases">
        <title>A Parts List for Fungal Cellulosomes Revealed by Comparative Genomics.</title>
        <authorList>
            <consortium name="DOE Joint Genome Institute"/>
            <person name="Haitjema C.H."/>
            <person name="Gilmore S.P."/>
            <person name="Henske J.K."/>
            <person name="Solomon K.V."/>
            <person name="De Groot R."/>
            <person name="Kuo A."/>
            <person name="Mondo S.J."/>
            <person name="Salamov A.A."/>
            <person name="Labutti K."/>
            <person name="Zhao Z."/>
            <person name="Chiniquy J."/>
            <person name="Barry K."/>
            <person name="Brewer H.M."/>
            <person name="Purvine S.O."/>
            <person name="Wright A.T."/>
            <person name="Boxma B."/>
            <person name="Van Alen T."/>
            <person name="Hackstein J.H."/>
            <person name="Baker S.E."/>
            <person name="Grigoriev I.V."/>
            <person name="O'Malley M.A."/>
        </authorList>
    </citation>
    <scope>NUCLEOTIDE SEQUENCE [LARGE SCALE GENOMIC DNA]</scope>
    <source>
        <strain evidence="1 2">G1</strain>
    </source>
</reference>
<name>A0A1Y2BMU1_9FUNG</name>
<proteinExistence type="predicted"/>
<dbReference type="Proteomes" id="UP000193920">
    <property type="component" value="Unassembled WGS sequence"/>
</dbReference>
<evidence type="ECO:0000313" key="2">
    <source>
        <dbReference type="Proteomes" id="UP000193920"/>
    </source>
</evidence>
<dbReference type="EMBL" id="MCOG01000150">
    <property type="protein sequence ID" value="ORY36079.1"/>
    <property type="molecule type" value="Genomic_DNA"/>
</dbReference>
<gene>
    <name evidence="1" type="ORF">LY90DRAFT_511644</name>
</gene>
<comment type="caution">
    <text evidence="1">The sequence shown here is derived from an EMBL/GenBank/DDBJ whole genome shotgun (WGS) entry which is preliminary data.</text>
</comment>